<feature type="signal peptide" evidence="1">
    <location>
        <begin position="1"/>
        <end position="23"/>
    </location>
</feature>
<dbReference type="Proteomes" id="UP000007844">
    <property type="component" value="Chromosome"/>
</dbReference>
<evidence type="ECO:0000313" key="3">
    <source>
        <dbReference type="Proteomes" id="UP000007844"/>
    </source>
</evidence>
<reference evidence="2 3" key="1">
    <citation type="journal article" date="2011" name="J. Bacteriol.">
        <title>Genome sequence of the mercury-methylating and pleomorphic Desulfovibrio africanus Strain Walvis Bay.</title>
        <authorList>
            <person name="Brown S.D."/>
            <person name="Wall J.D."/>
            <person name="Kucken A.M."/>
            <person name="Gilmour C.C."/>
            <person name="Podar M."/>
            <person name="Brandt C.C."/>
            <person name="Teshima H."/>
            <person name="Detter J.C."/>
            <person name="Han C.S."/>
            <person name="Land M.L."/>
            <person name="Lucas S."/>
            <person name="Han J."/>
            <person name="Pennacchio L."/>
            <person name="Nolan M."/>
            <person name="Pitluck S."/>
            <person name="Woyke T."/>
            <person name="Goodwin L."/>
            <person name="Palumbo A.V."/>
            <person name="Elias D.A."/>
        </authorList>
    </citation>
    <scope>NUCLEOTIDE SEQUENCE [LARGE SCALE GENOMIC DNA]</scope>
    <source>
        <strain evidence="2 3">Walvis Bay</strain>
    </source>
</reference>
<sequence precursor="true">MKKLKCITLAIAMTISLAAAAFAYDHGQDNLEGNYVDIVQHGAFNMSSVEQDIAGDHVFNKAEISQCGLLNSVHVDQKATKSSKVFSIKQVGYANKFCAYQH</sequence>
<gene>
    <name evidence="2" type="ORF">Desaf_1470</name>
</gene>
<dbReference type="HOGENOM" id="CLU_2272803_0_0_7"/>
<dbReference type="EMBL" id="CP003221">
    <property type="protein sequence ID" value="EGJ49807.1"/>
    <property type="molecule type" value="Genomic_DNA"/>
</dbReference>
<dbReference type="AlphaFoldDB" id="F3Z0A5"/>
<evidence type="ECO:0000313" key="2">
    <source>
        <dbReference type="EMBL" id="EGJ49807.1"/>
    </source>
</evidence>
<protein>
    <submittedName>
        <fullName evidence="2">Uncharacterized protein</fullName>
    </submittedName>
</protein>
<keyword evidence="3" id="KW-1185">Reference proteome</keyword>
<keyword evidence="1" id="KW-0732">Signal</keyword>
<accession>F3Z0A5</accession>
<feature type="chain" id="PRO_5003303326" evidence="1">
    <location>
        <begin position="24"/>
        <end position="102"/>
    </location>
</feature>
<dbReference type="KEGG" id="daf:Desaf_1470"/>
<name>F3Z0A5_DESAF</name>
<evidence type="ECO:0000256" key="1">
    <source>
        <dbReference type="SAM" id="SignalP"/>
    </source>
</evidence>
<proteinExistence type="predicted"/>
<organism evidence="2 3">
    <name type="scientific">Desulfocurvibacter africanus subsp. africanus str. Walvis Bay</name>
    <dbReference type="NCBI Taxonomy" id="690850"/>
    <lineage>
        <taxon>Bacteria</taxon>
        <taxon>Pseudomonadati</taxon>
        <taxon>Thermodesulfobacteriota</taxon>
        <taxon>Desulfovibrionia</taxon>
        <taxon>Desulfovibrionales</taxon>
        <taxon>Desulfovibrionaceae</taxon>
        <taxon>Desulfocurvibacter</taxon>
    </lineage>
</organism>